<reference evidence="1" key="1">
    <citation type="submission" date="2023-04" db="EMBL/GenBank/DDBJ databases">
        <title>A chromosome-level genome assembly of the parasitoid wasp Eretmocerus hayati.</title>
        <authorList>
            <person name="Zhong Y."/>
            <person name="Liu S."/>
            <person name="Liu Y."/>
        </authorList>
    </citation>
    <scope>NUCLEOTIDE SEQUENCE</scope>
    <source>
        <strain evidence="1">ZJU_SS_LIU_2023</strain>
    </source>
</reference>
<evidence type="ECO:0000313" key="2">
    <source>
        <dbReference type="Proteomes" id="UP001239111"/>
    </source>
</evidence>
<evidence type="ECO:0000313" key="1">
    <source>
        <dbReference type="EMBL" id="KAJ8673927.1"/>
    </source>
</evidence>
<name>A0ACC2NS42_9HYME</name>
<dbReference type="Proteomes" id="UP001239111">
    <property type="component" value="Chromosome 3"/>
</dbReference>
<dbReference type="EMBL" id="CM056743">
    <property type="protein sequence ID" value="KAJ8673927.1"/>
    <property type="molecule type" value="Genomic_DNA"/>
</dbReference>
<sequence>MPGQCAGSVIGVKLVLTATHCLFKGSQRNYHDHVKVLSSDGQSEISYYFANVIPFPSKYEPVYLVPDHDIAVIVLSNPIQNIQPISLPPMGLEVPPGAYAQAFGWGSSDYDTMSWNLRSAYVMTITCYNNWYNRMMPYICIDSSISSTCPGDSGGPLIYGNYLVGIVSRGIQPCGTGTVIFTKVAQYIQWLNSVTSGQF</sequence>
<organism evidence="1 2">
    <name type="scientific">Eretmocerus hayati</name>
    <dbReference type="NCBI Taxonomy" id="131215"/>
    <lineage>
        <taxon>Eukaryota</taxon>
        <taxon>Metazoa</taxon>
        <taxon>Ecdysozoa</taxon>
        <taxon>Arthropoda</taxon>
        <taxon>Hexapoda</taxon>
        <taxon>Insecta</taxon>
        <taxon>Pterygota</taxon>
        <taxon>Neoptera</taxon>
        <taxon>Endopterygota</taxon>
        <taxon>Hymenoptera</taxon>
        <taxon>Apocrita</taxon>
        <taxon>Proctotrupomorpha</taxon>
        <taxon>Chalcidoidea</taxon>
        <taxon>Aphelinidae</taxon>
        <taxon>Aphelininae</taxon>
        <taxon>Eretmocerus</taxon>
    </lineage>
</organism>
<gene>
    <name evidence="1" type="ORF">QAD02_005189</name>
</gene>
<comment type="caution">
    <text evidence="1">The sequence shown here is derived from an EMBL/GenBank/DDBJ whole genome shotgun (WGS) entry which is preliminary data.</text>
</comment>
<proteinExistence type="predicted"/>
<accession>A0ACC2NS42</accession>
<protein>
    <submittedName>
        <fullName evidence="1">Uncharacterized protein</fullName>
    </submittedName>
</protein>
<keyword evidence="2" id="KW-1185">Reference proteome</keyword>